<name>A0A3G4ZYL4_9VIRU</name>
<dbReference type="InterPro" id="IPR036770">
    <property type="entry name" value="Ankyrin_rpt-contain_sf"/>
</dbReference>
<protein>
    <submittedName>
        <fullName evidence="1">Uncharacterized protein</fullName>
    </submittedName>
</protein>
<proteinExistence type="predicted"/>
<sequence length="116" mass="13087">MVEFKSNINVIAELVRKGANVNYETPGGNTPLKSACFNKYEDMAIMLIKMGAHFADIIDTHIVKYNNHKVIIYLRDLYQQRIKSVINDDTGDNALAVSFRTTYVSGIVDIVSEFII</sequence>
<evidence type="ECO:0000313" key="1">
    <source>
        <dbReference type="EMBL" id="AYV79091.1"/>
    </source>
</evidence>
<gene>
    <name evidence="1" type="ORF">Faunusvirus2_38</name>
</gene>
<dbReference type="EMBL" id="MK072133">
    <property type="protein sequence ID" value="AYV79091.1"/>
    <property type="molecule type" value="Genomic_DNA"/>
</dbReference>
<dbReference type="Gene3D" id="1.25.40.20">
    <property type="entry name" value="Ankyrin repeat-containing domain"/>
    <property type="match status" value="1"/>
</dbReference>
<dbReference type="Pfam" id="PF00023">
    <property type="entry name" value="Ank"/>
    <property type="match status" value="1"/>
</dbReference>
<reference evidence="1" key="1">
    <citation type="submission" date="2018-10" db="EMBL/GenBank/DDBJ databases">
        <title>Hidden diversity of soil giant viruses.</title>
        <authorList>
            <person name="Schulz F."/>
            <person name="Alteio L."/>
            <person name="Goudeau D."/>
            <person name="Ryan E.M."/>
            <person name="Malmstrom R.R."/>
            <person name="Blanchard J."/>
            <person name="Woyke T."/>
        </authorList>
    </citation>
    <scope>NUCLEOTIDE SEQUENCE</scope>
    <source>
        <strain evidence="1">FNV1</strain>
    </source>
</reference>
<accession>A0A3G4ZYL4</accession>
<dbReference type="SUPFAM" id="SSF48403">
    <property type="entry name" value="Ankyrin repeat"/>
    <property type="match status" value="1"/>
</dbReference>
<organism evidence="1">
    <name type="scientific">Faunusvirus sp</name>
    <dbReference type="NCBI Taxonomy" id="2487766"/>
    <lineage>
        <taxon>Viruses</taxon>
        <taxon>Varidnaviria</taxon>
        <taxon>Bamfordvirae</taxon>
        <taxon>Nucleocytoviricota</taxon>
        <taxon>Megaviricetes</taxon>
        <taxon>Imitervirales</taxon>
        <taxon>Mimiviridae</taxon>
    </lineage>
</organism>
<dbReference type="InterPro" id="IPR002110">
    <property type="entry name" value="Ankyrin_rpt"/>
</dbReference>